<feature type="domain" description="AN1-type" evidence="4">
    <location>
        <begin position="10"/>
        <end position="47"/>
    </location>
</feature>
<dbReference type="InterPro" id="IPR035896">
    <property type="entry name" value="AN1-like_Znf"/>
</dbReference>
<dbReference type="PANTHER" id="PTHR14677">
    <property type="entry name" value="ARSENITE INDUCUBLE RNA ASSOCIATED PROTEIN AIP-1-RELATED"/>
    <property type="match status" value="1"/>
</dbReference>
<dbReference type="SUPFAM" id="SSF118310">
    <property type="entry name" value="AN1-like Zinc finger"/>
    <property type="match status" value="2"/>
</dbReference>
<dbReference type="GO" id="GO:0005737">
    <property type="term" value="C:cytoplasm"/>
    <property type="evidence" value="ECO:0007669"/>
    <property type="project" value="TreeGrafter"/>
</dbReference>
<dbReference type="Proteomes" id="UP001221142">
    <property type="component" value="Unassembled WGS sequence"/>
</dbReference>
<dbReference type="PANTHER" id="PTHR14677:SF20">
    <property type="entry name" value="ZINC FINGER AN1-TYPE CONTAINING 2A-RELATED"/>
    <property type="match status" value="1"/>
</dbReference>
<organism evidence="5 6">
    <name type="scientific">Roridomyces roridus</name>
    <dbReference type="NCBI Taxonomy" id="1738132"/>
    <lineage>
        <taxon>Eukaryota</taxon>
        <taxon>Fungi</taxon>
        <taxon>Dikarya</taxon>
        <taxon>Basidiomycota</taxon>
        <taxon>Agaricomycotina</taxon>
        <taxon>Agaricomycetes</taxon>
        <taxon>Agaricomycetidae</taxon>
        <taxon>Agaricales</taxon>
        <taxon>Marasmiineae</taxon>
        <taxon>Mycenaceae</taxon>
        <taxon>Roridomyces</taxon>
    </lineage>
</organism>
<name>A0AAD7BVZ2_9AGAR</name>
<keyword evidence="3" id="KW-0862">Zinc</keyword>
<protein>
    <recommendedName>
        <fullName evidence="4">AN1-type domain-containing protein</fullName>
    </recommendedName>
</protein>
<accession>A0AAD7BVZ2</accession>
<evidence type="ECO:0000259" key="4">
    <source>
        <dbReference type="SMART" id="SM00154"/>
    </source>
</evidence>
<comment type="caution">
    <text evidence="5">The sequence shown here is derived from an EMBL/GenBank/DDBJ whole genome shotgun (WGS) entry which is preliminary data.</text>
</comment>
<sequence>MSLLDIGSQCPKCTTITFLPIFCPSCQHFFCSNHCAVDAHDCEGGSKSLAVAHPTVALQRCALDNCNKPSLEAFSASDSDNRTPARCTNCNASFCAEHRHPKSHSCRVEPVSAPRNEAARALLAKNFPSTSQSKTAAAPKAVKIPTDPAKLAQYRKIELMKIRHRAVPLEPKDKSAQDDRRYFNCGDKAFWARKSLSTGKVLDLLATQLGMSLSSSPLQLVKVSPEEVLLLNELFSNQVEDTDTVVVRET</sequence>
<keyword evidence="1" id="KW-0479">Metal-binding</keyword>
<keyword evidence="6" id="KW-1185">Reference proteome</keyword>
<dbReference type="AlphaFoldDB" id="A0AAD7BVZ2"/>
<dbReference type="InterPro" id="IPR000058">
    <property type="entry name" value="Znf_AN1"/>
</dbReference>
<keyword evidence="2" id="KW-0863">Zinc-finger</keyword>
<dbReference type="SMART" id="SM00154">
    <property type="entry name" value="ZnF_AN1"/>
    <property type="match status" value="2"/>
</dbReference>
<reference evidence="5" key="1">
    <citation type="submission" date="2023-03" db="EMBL/GenBank/DDBJ databases">
        <title>Massive genome expansion in bonnet fungi (Mycena s.s.) driven by repeated elements and novel gene families across ecological guilds.</title>
        <authorList>
            <consortium name="Lawrence Berkeley National Laboratory"/>
            <person name="Harder C.B."/>
            <person name="Miyauchi S."/>
            <person name="Viragh M."/>
            <person name="Kuo A."/>
            <person name="Thoen E."/>
            <person name="Andreopoulos B."/>
            <person name="Lu D."/>
            <person name="Skrede I."/>
            <person name="Drula E."/>
            <person name="Henrissat B."/>
            <person name="Morin E."/>
            <person name="Kohler A."/>
            <person name="Barry K."/>
            <person name="LaButti K."/>
            <person name="Morin E."/>
            <person name="Salamov A."/>
            <person name="Lipzen A."/>
            <person name="Mereny Z."/>
            <person name="Hegedus B."/>
            <person name="Baldrian P."/>
            <person name="Stursova M."/>
            <person name="Weitz H."/>
            <person name="Taylor A."/>
            <person name="Grigoriev I.V."/>
            <person name="Nagy L.G."/>
            <person name="Martin F."/>
            <person name="Kauserud H."/>
        </authorList>
    </citation>
    <scope>NUCLEOTIDE SEQUENCE</scope>
    <source>
        <strain evidence="5">9284</strain>
    </source>
</reference>
<evidence type="ECO:0000313" key="6">
    <source>
        <dbReference type="Proteomes" id="UP001221142"/>
    </source>
</evidence>
<proteinExistence type="predicted"/>
<evidence type="ECO:0000256" key="3">
    <source>
        <dbReference type="ARBA" id="ARBA00022833"/>
    </source>
</evidence>
<gene>
    <name evidence="5" type="ORF">FB45DRAFT_501321</name>
</gene>
<evidence type="ECO:0000313" key="5">
    <source>
        <dbReference type="EMBL" id="KAJ7632371.1"/>
    </source>
</evidence>
<dbReference type="Pfam" id="PF01428">
    <property type="entry name" value="zf-AN1"/>
    <property type="match status" value="1"/>
</dbReference>
<evidence type="ECO:0000256" key="1">
    <source>
        <dbReference type="ARBA" id="ARBA00022723"/>
    </source>
</evidence>
<feature type="domain" description="AN1-type" evidence="4">
    <location>
        <begin position="61"/>
        <end position="111"/>
    </location>
</feature>
<evidence type="ECO:0000256" key="2">
    <source>
        <dbReference type="ARBA" id="ARBA00022771"/>
    </source>
</evidence>
<dbReference type="Gene3D" id="4.10.1110.10">
    <property type="entry name" value="AN1-like Zinc finger"/>
    <property type="match status" value="2"/>
</dbReference>
<dbReference type="GO" id="GO:0008270">
    <property type="term" value="F:zinc ion binding"/>
    <property type="evidence" value="ECO:0007669"/>
    <property type="project" value="UniProtKB-KW"/>
</dbReference>
<dbReference type="EMBL" id="JARKIF010000008">
    <property type="protein sequence ID" value="KAJ7632371.1"/>
    <property type="molecule type" value="Genomic_DNA"/>
</dbReference>